<gene>
    <name evidence="1" type="ORF">DOK76_03710</name>
</gene>
<dbReference type="Proteomes" id="UP000664857">
    <property type="component" value="Unassembled WGS sequence"/>
</dbReference>
<keyword evidence="2" id="KW-1185">Reference proteome</keyword>
<sequence length="121" mass="13747">MTSNLLINGVEVKPPQDFNVTYNTIDADSSGRNANGDMVRDVITQKVKLELKWGPLNDSEASNILTAVKKAFFTVNYPDPESGKQETKTFYCGDRSLPAYSWNKKFKQIKWQNLSLNLIER</sequence>
<reference evidence="1 2" key="1">
    <citation type="submission" date="2021-03" db="EMBL/GenBank/DDBJ databases">
        <title>Enterococcal diversity collection.</title>
        <authorList>
            <person name="Gilmore M.S."/>
            <person name="Schwartzman J."/>
            <person name="Van Tyne D."/>
            <person name="Martin M."/>
            <person name="Earl A.M."/>
            <person name="Manson A.L."/>
            <person name="Straub T."/>
            <person name="Salamzade R."/>
            <person name="Saavedra J."/>
            <person name="Lebreton F."/>
            <person name="Prichula J."/>
            <person name="Schaufler K."/>
            <person name="Gaca A."/>
            <person name="Sgardioli B."/>
            <person name="Wagenaar J."/>
            <person name="Strong T."/>
        </authorList>
    </citation>
    <scope>NUCLEOTIDE SEQUENCE [LARGE SCALE GENOMIC DNA]</scope>
    <source>
        <strain evidence="1 2">DIV0080</strain>
    </source>
</reference>
<comment type="caution">
    <text evidence="1">The sequence shown here is derived from an EMBL/GenBank/DDBJ whole genome shotgun (WGS) entry which is preliminary data.</text>
</comment>
<dbReference type="Pfam" id="PF20458">
    <property type="entry name" value="DUF6711"/>
    <property type="match status" value="1"/>
</dbReference>
<evidence type="ECO:0008006" key="3">
    <source>
        <dbReference type="Google" id="ProtNLM"/>
    </source>
</evidence>
<protein>
    <recommendedName>
        <fullName evidence="3">Prophage protein</fullName>
    </recommendedName>
</protein>
<dbReference type="InterPro" id="IPR046557">
    <property type="entry name" value="DUF6711"/>
</dbReference>
<dbReference type="EMBL" id="JAFLVX010000011">
    <property type="protein sequence ID" value="MBO0476162.1"/>
    <property type="molecule type" value="Genomic_DNA"/>
</dbReference>
<name>A0ABS3HSH4_9ENTE</name>
<evidence type="ECO:0000313" key="2">
    <source>
        <dbReference type="Proteomes" id="UP000664857"/>
    </source>
</evidence>
<accession>A0ABS3HSH4</accession>
<organism evidence="1 2">
    <name type="scientific">Candidatus Vagococcus giribetii</name>
    <dbReference type="NCBI Taxonomy" id="2230876"/>
    <lineage>
        <taxon>Bacteria</taxon>
        <taxon>Bacillati</taxon>
        <taxon>Bacillota</taxon>
        <taxon>Bacilli</taxon>
        <taxon>Lactobacillales</taxon>
        <taxon>Enterococcaceae</taxon>
        <taxon>Vagococcus</taxon>
    </lineage>
</organism>
<evidence type="ECO:0000313" key="1">
    <source>
        <dbReference type="EMBL" id="MBO0476162.1"/>
    </source>
</evidence>
<proteinExistence type="predicted"/>